<accession>A0A176ZZV7</accession>
<dbReference type="Gene3D" id="3.40.50.1820">
    <property type="entry name" value="alpha/beta hydrolase"/>
    <property type="match status" value="1"/>
</dbReference>
<dbReference type="eggNOG" id="KOG1515">
    <property type="taxonomic scope" value="Eukaryota"/>
</dbReference>
<dbReference type="OrthoDB" id="408631at2759"/>
<dbReference type="AlphaFoldDB" id="A0A176ZZV7"/>
<evidence type="ECO:0000259" key="1">
    <source>
        <dbReference type="Pfam" id="PF07859"/>
    </source>
</evidence>
<sequence length="99" mass="10792">MDTKLSPGNATPEEVKGLPPTVFGITGLDPLRDEGLLYAKITAVGVPTNINVFRGVPHGFRRFGDALSASKRWDNIIDEGIKWVLNNPAATNDFDVKEQ</sequence>
<dbReference type="VEuPathDB" id="FungiDB:GMDG_05751"/>
<dbReference type="Pfam" id="PF07859">
    <property type="entry name" value="Abhydrolase_3"/>
    <property type="match status" value="1"/>
</dbReference>
<reference evidence="2" key="1">
    <citation type="submission" date="2016-03" db="EMBL/GenBank/DDBJ databases">
        <title>Updated assembly of Pseudogymnoascus destructans, the fungus causing white-nose syndrome of bats.</title>
        <authorList>
            <person name="Palmer J.M."/>
            <person name="Drees K.P."/>
            <person name="Foster J.T."/>
            <person name="Lindner D.L."/>
        </authorList>
    </citation>
    <scope>NUCLEOTIDE SEQUENCE [LARGE SCALE GENOMIC DNA]</scope>
    <source>
        <strain evidence="2">20631-21</strain>
    </source>
</reference>
<dbReference type="GO" id="GO:0016787">
    <property type="term" value="F:hydrolase activity"/>
    <property type="evidence" value="ECO:0007669"/>
    <property type="project" value="InterPro"/>
</dbReference>
<dbReference type="InterPro" id="IPR029058">
    <property type="entry name" value="AB_hydrolase_fold"/>
</dbReference>
<protein>
    <recommendedName>
        <fullName evidence="1">Alpha/beta hydrolase fold-3 domain-containing protein</fullName>
    </recommendedName>
</protein>
<dbReference type="SUPFAM" id="SSF53474">
    <property type="entry name" value="alpha/beta-Hydrolases"/>
    <property type="match status" value="1"/>
</dbReference>
<name>A0A176ZZV7_9PEZI</name>
<dbReference type="InterPro" id="IPR013094">
    <property type="entry name" value="AB_hydrolase_3"/>
</dbReference>
<feature type="domain" description="Alpha/beta hydrolase fold-3" evidence="1">
    <location>
        <begin position="4"/>
        <end position="60"/>
    </location>
</feature>
<dbReference type="RefSeq" id="XP_024320728.1">
    <property type="nucleotide sequence ID" value="XM_024471829.1"/>
</dbReference>
<dbReference type="GeneID" id="36291316"/>
<organism evidence="2">
    <name type="scientific">Pseudogymnoascus destructans</name>
    <dbReference type="NCBI Taxonomy" id="655981"/>
    <lineage>
        <taxon>Eukaryota</taxon>
        <taxon>Fungi</taxon>
        <taxon>Dikarya</taxon>
        <taxon>Ascomycota</taxon>
        <taxon>Pezizomycotina</taxon>
        <taxon>Leotiomycetes</taxon>
        <taxon>Thelebolales</taxon>
        <taxon>Thelebolaceae</taxon>
        <taxon>Pseudogymnoascus</taxon>
    </lineage>
</organism>
<evidence type="ECO:0000313" key="2">
    <source>
        <dbReference type="EMBL" id="OAF55428.1"/>
    </source>
</evidence>
<proteinExistence type="predicted"/>
<dbReference type="EMBL" id="KV441409">
    <property type="protein sequence ID" value="OAF55428.1"/>
    <property type="molecule type" value="Genomic_DNA"/>
</dbReference>
<dbReference type="Proteomes" id="UP000077154">
    <property type="component" value="Unassembled WGS sequence"/>
</dbReference>
<gene>
    <name evidence="2" type="ORF">VC83_08274</name>
</gene>